<evidence type="ECO:0000256" key="1">
    <source>
        <dbReference type="SAM" id="MobiDB-lite"/>
    </source>
</evidence>
<dbReference type="EMBL" id="KL662123">
    <property type="protein sequence ID" value="KFM25889.1"/>
    <property type="molecule type" value="Genomic_DNA"/>
</dbReference>
<sequence>MAGSRPPLKHHSSAAPGMAPTQTTSRGEQALSAFVGGRRLGGRCVAISTEGHFVSVSSTVTARLRK</sequence>
<dbReference type="KEGG" id="apro:F751_1503"/>
<gene>
    <name evidence="2" type="ORF">F751_1503</name>
</gene>
<proteinExistence type="predicted"/>
<name>A0A087SJI5_AUXPR</name>
<protein>
    <submittedName>
        <fullName evidence="2">Uncharacterized protein</fullName>
    </submittedName>
</protein>
<keyword evidence="3" id="KW-1185">Reference proteome</keyword>
<dbReference type="Proteomes" id="UP000028924">
    <property type="component" value="Unassembled WGS sequence"/>
</dbReference>
<feature type="region of interest" description="Disordered" evidence="1">
    <location>
        <begin position="1"/>
        <end position="29"/>
    </location>
</feature>
<dbReference type="AlphaFoldDB" id="A0A087SJI5"/>
<evidence type="ECO:0000313" key="3">
    <source>
        <dbReference type="Proteomes" id="UP000028924"/>
    </source>
</evidence>
<organism evidence="2 3">
    <name type="scientific">Auxenochlorella protothecoides</name>
    <name type="common">Green microalga</name>
    <name type="synonym">Chlorella protothecoides</name>
    <dbReference type="NCBI Taxonomy" id="3075"/>
    <lineage>
        <taxon>Eukaryota</taxon>
        <taxon>Viridiplantae</taxon>
        <taxon>Chlorophyta</taxon>
        <taxon>core chlorophytes</taxon>
        <taxon>Trebouxiophyceae</taxon>
        <taxon>Chlorellales</taxon>
        <taxon>Chlorellaceae</taxon>
        <taxon>Auxenochlorella</taxon>
    </lineage>
</organism>
<accession>A0A087SJI5</accession>
<reference evidence="2 3" key="1">
    <citation type="journal article" date="2014" name="BMC Genomics">
        <title>Oil accumulation mechanisms of the oleaginous microalga Chlorella protothecoides revealed through its genome, transcriptomes, and proteomes.</title>
        <authorList>
            <person name="Gao C."/>
            <person name="Wang Y."/>
            <person name="Shen Y."/>
            <person name="Yan D."/>
            <person name="He X."/>
            <person name="Dai J."/>
            <person name="Wu Q."/>
        </authorList>
    </citation>
    <scope>NUCLEOTIDE SEQUENCE [LARGE SCALE GENOMIC DNA]</scope>
    <source>
        <strain evidence="2 3">0710</strain>
    </source>
</reference>
<dbReference type="RefSeq" id="XP_011398785.1">
    <property type="nucleotide sequence ID" value="XM_011400483.1"/>
</dbReference>
<dbReference type="GeneID" id="23612894"/>
<evidence type="ECO:0000313" key="2">
    <source>
        <dbReference type="EMBL" id="KFM25889.1"/>
    </source>
</evidence>